<evidence type="ECO:0000256" key="2">
    <source>
        <dbReference type="ARBA" id="ARBA00022448"/>
    </source>
</evidence>
<evidence type="ECO:0000256" key="7">
    <source>
        <dbReference type="ARBA" id="ARBA00023010"/>
    </source>
</evidence>
<dbReference type="GO" id="GO:0008320">
    <property type="term" value="F:protein transmembrane transporter activity"/>
    <property type="evidence" value="ECO:0007669"/>
    <property type="project" value="UniProtKB-UniRule"/>
</dbReference>
<evidence type="ECO:0000256" key="8">
    <source>
        <dbReference type="ARBA" id="ARBA00023136"/>
    </source>
</evidence>
<reference evidence="11 12" key="1">
    <citation type="journal article" date="2016" name="Nat. Commun.">
        <title>Thousands of microbial genomes shed light on interconnected biogeochemical processes in an aquifer system.</title>
        <authorList>
            <person name="Anantharaman K."/>
            <person name="Brown C.T."/>
            <person name="Hug L.A."/>
            <person name="Sharon I."/>
            <person name="Castelle C.J."/>
            <person name="Probst A.J."/>
            <person name="Thomas B.C."/>
            <person name="Singh A."/>
            <person name="Wilkins M.J."/>
            <person name="Karaoz U."/>
            <person name="Brodie E.L."/>
            <person name="Williams K.H."/>
            <person name="Hubbard S.S."/>
            <person name="Banfield J.F."/>
        </authorList>
    </citation>
    <scope>NUCLEOTIDE SEQUENCE [LARGE SCALE GENOMIC DNA]</scope>
</reference>
<dbReference type="PANTHER" id="PTHR42982">
    <property type="entry name" value="SEC-INDEPENDENT PROTEIN TRANSLOCASE PROTEIN TATA"/>
    <property type="match status" value="1"/>
</dbReference>
<evidence type="ECO:0000256" key="3">
    <source>
        <dbReference type="ARBA" id="ARBA00022475"/>
    </source>
</evidence>
<dbReference type="GO" id="GO:0033281">
    <property type="term" value="C:TAT protein transport complex"/>
    <property type="evidence" value="ECO:0007669"/>
    <property type="project" value="UniProtKB-UniRule"/>
</dbReference>
<dbReference type="Pfam" id="PF02416">
    <property type="entry name" value="TatA_B_E"/>
    <property type="match status" value="1"/>
</dbReference>
<keyword evidence="4 9" id="KW-0812">Transmembrane</keyword>
<proteinExistence type="inferred from homology"/>
<dbReference type="PANTHER" id="PTHR42982:SF1">
    <property type="entry name" value="SEC-INDEPENDENT PROTEIN TRANSLOCASE PROTEIN TATA"/>
    <property type="match status" value="1"/>
</dbReference>
<comment type="caution">
    <text evidence="11">The sequence shown here is derived from an EMBL/GenBank/DDBJ whole genome shotgun (WGS) entry which is preliminary data.</text>
</comment>
<comment type="subunit">
    <text evidence="9">Forms a complex with TatC.</text>
</comment>
<evidence type="ECO:0000256" key="4">
    <source>
        <dbReference type="ARBA" id="ARBA00022692"/>
    </source>
</evidence>
<sequence length="82" mass="8755">MPFLSNIGSTELVIIGVVLLVLFGGKKLSELARGIGESGRELKKAKKEILNAFNETEDEDQKESPPDGGKKVTKKKGGATNV</sequence>
<evidence type="ECO:0000256" key="5">
    <source>
        <dbReference type="ARBA" id="ARBA00022927"/>
    </source>
</evidence>
<dbReference type="EMBL" id="MFJR01000013">
    <property type="protein sequence ID" value="OGG26118.1"/>
    <property type="molecule type" value="Genomic_DNA"/>
</dbReference>
<feature type="compositionally biased region" description="Basic residues" evidence="10">
    <location>
        <begin position="71"/>
        <end position="82"/>
    </location>
</feature>
<evidence type="ECO:0000256" key="9">
    <source>
        <dbReference type="HAMAP-Rule" id="MF_00236"/>
    </source>
</evidence>
<dbReference type="Proteomes" id="UP000176609">
    <property type="component" value="Unassembled WGS sequence"/>
</dbReference>
<name>A0A1F6AN74_9BACT</name>
<comment type="function">
    <text evidence="9">Part of the twin-arginine translocation (Tat) system that transports large folded proteins containing a characteristic twin-arginine motif in their signal peptide across membranes. TatA could form the protein-conducting channel of the Tat system.</text>
</comment>
<keyword evidence="2 9" id="KW-0813">Transport</keyword>
<comment type="subcellular location">
    <subcellularLocation>
        <location evidence="1 9">Cell membrane</location>
        <topology evidence="1 9">Single-pass membrane protein</topology>
    </subcellularLocation>
</comment>
<dbReference type="Gene3D" id="1.20.5.3310">
    <property type="match status" value="1"/>
</dbReference>
<dbReference type="AlphaFoldDB" id="A0A1F6AN74"/>
<evidence type="ECO:0000256" key="1">
    <source>
        <dbReference type="ARBA" id="ARBA00004162"/>
    </source>
</evidence>
<keyword evidence="3 9" id="KW-1003">Cell membrane</keyword>
<accession>A0A1F6AN74</accession>
<comment type="similarity">
    <text evidence="9">Belongs to the TatA/E family.</text>
</comment>
<feature type="transmembrane region" description="Helical" evidence="9">
    <location>
        <begin position="6"/>
        <end position="25"/>
    </location>
</feature>
<evidence type="ECO:0000256" key="6">
    <source>
        <dbReference type="ARBA" id="ARBA00022989"/>
    </source>
</evidence>
<dbReference type="HAMAP" id="MF_00236">
    <property type="entry name" value="TatA_E"/>
    <property type="match status" value="1"/>
</dbReference>
<keyword evidence="6 9" id="KW-1133">Transmembrane helix</keyword>
<gene>
    <name evidence="9" type="primary">tatA</name>
    <name evidence="11" type="ORF">A2960_03945</name>
</gene>
<dbReference type="GO" id="GO:0043953">
    <property type="term" value="P:protein transport by the Tat complex"/>
    <property type="evidence" value="ECO:0007669"/>
    <property type="project" value="UniProtKB-UniRule"/>
</dbReference>
<organism evidence="11 12">
    <name type="scientific">Candidatus Gottesmanbacteria bacterium RIFCSPLOWO2_01_FULL_39_12b</name>
    <dbReference type="NCBI Taxonomy" id="1798388"/>
    <lineage>
        <taxon>Bacteria</taxon>
        <taxon>Candidatus Gottesmaniibacteriota</taxon>
    </lineage>
</organism>
<protein>
    <recommendedName>
        <fullName evidence="9">Sec-independent protein translocase protein TatA</fullName>
    </recommendedName>
</protein>
<keyword evidence="7 9" id="KW-0811">Translocation</keyword>
<keyword evidence="8 9" id="KW-0472">Membrane</keyword>
<keyword evidence="5 9" id="KW-0653">Protein transport</keyword>
<evidence type="ECO:0000256" key="10">
    <source>
        <dbReference type="SAM" id="MobiDB-lite"/>
    </source>
</evidence>
<evidence type="ECO:0000313" key="11">
    <source>
        <dbReference type="EMBL" id="OGG26118.1"/>
    </source>
</evidence>
<dbReference type="InterPro" id="IPR006312">
    <property type="entry name" value="TatA/E"/>
</dbReference>
<feature type="region of interest" description="Disordered" evidence="10">
    <location>
        <begin position="53"/>
        <end position="82"/>
    </location>
</feature>
<evidence type="ECO:0000313" key="12">
    <source>
        <dbReference type="Proteomes" id="UP000176609"/>
    </source>
</evidence>
<dbReference type="InterPro" id="IPR003369">
    <property type="entry name" value="TatA/B/E"/>
</dbReference>